<dbReference type="Pfam" id="PF13545">
    <property type="entry name" value="HTH_Crp_2"/>
    <property type="match status" value="1"/>
</dbReference>
<dbReference type="AlphaFoldDB" id="A0A6B0YXT8"/>
<name>A0A6B0YXT8_9CHLR</name>
<dbReference type="SUPFAM" id="SSF51206">
    <property type="entry name" value="cAMP-binding domain-like"/>
    <property type="match status" value="1"/>
</dbReference>
<dbReference type="PANTHER" id="PTHR24567">
    <property type="entry name" value="CRP FAMILY TRANSCRIPTIONAL REGULATORY PROTEIN"/>
    <property type="match status" value="1"/>
</dbReference>
<dbReference type="InterPro" id="IPR014710">
    <property type="entry name" value="RmlC-like_jellyroll"/>
</dbReference>
<evidence type="ECO:0000259" key="4">
    <source>
        <dbReference type="PROSITE" id="PS50042"/>
    </source>
</evidence>
<dbReference type="InterPro" id="IPR000595">
    <property type="entry name" value="cNMP-bd_dom"/>
</dbReference>
<dbReference type="Pfam" id="PF00027">
    <property type="entry name" value="cNMP_binding"/>
    <property type="match status" value="1"/>
</dbReference>
<dbReference type="InterPro" id="IPR012318">
    <property type="entry name" value="HTH_CRP"/>
</dbReference>
<dbReference type="InterPro" id="IPR018490">
    <property type="entry name" value="cNMP-bd_dom_sf"/>
</dbReference>
<dbReference type="GO" id="GO:0003677">
    <property type="term" value="F:DNA binding"/>
    <property type="evidence" value="ECO:0007669"/>
    <property type="project" value="UniProtKB-KW"/>
</dbReference>
<reference evidence="6" key="1">
    <citation type="submission" date="2019-09" db="EMBL/GenBank/DDBJ databases">
        <title>Characterisation of the sponge microbiome using genome-centric metagenomics.</title>
        <authorList>
            <person name="Engelberts J.P."/>
            <person name="Robbins S.J."/>
            <person name="De Goeij J.M."/>
            <person name="Aranda M."/>
            <person name="Bell S.C."/>
            <person name="Webster N.S."/>
        </authorList>
    </citation>
    <scope>NUCLEOTIDE SEQUENCE</scope>
    <source>
        <strain evidence="6">SB0664_bin_27</strain>
    </source>
</reference>
<evidence type="ECO:0000256" key="3">
    <source>
        <dbReference type="ARBA" id="ARBA00023163"/>
    </source>
</evidence>
<dbReference type="GO" id="GO:0003700">
    <property type="term" value="F:DNA-binding transcription factor activity"/>
    <property type="evidence" value="ECO:0007669"/>
    <property type="project" value="TreeGrafter"/>
</dbReference>
<keyword evidence="3" id="KW-0804">Transcription</keyword>
<evidence type="ECO:0000256" key="2">
    <source>
        <dbReference type="ARBA" id="ARBA00023125"/>
    </source>
</evidence>
<feature type="domain" description="HTH crp-type" evidence="5">
    <location>
        <begin position="157"/>
        <end position="223"/>
    </location>
</feature>
<dbReference type="Gene3D" id="2.60.120.10">
    <property type="entry name" value="Jelly Rolls"/>
    <property type="match status" value="1"/>
</dbReference>
<dbReference type="SUPFAM" id="SSF46785">
    <property type="entry name" value="Winged helix' DNA-binding domain"/>
    <property type="match status" value="1"/>
</dbReference>
<protein>
    <submittedName>
        <fullName evidence="6">Crp/Fnr family transcriptional regulator</fullName>
    </submittedName>
</protein>
<dbReference type="CDD" id="cd00038">
    <property type="entry name" value="CAP_ED"/>
    <property type="match status" value="1"/>
</dbReference>
<keyword evidence="2" id="KW-0238">DNA-binding</keyword>
<sequence>MLENTYRHTVADDVLGRKPELLQTLMDLRNDDPSFGKHVRMRSYRSHEVVADATALKREMFVLMQGKVNLVCPNQEGRRLVIGTLEPAAIFGEGALNRPQEANVFAEADTDVVVWSIPAAEARNMTLQYPILGWGMLQTYGRRLLQVEDRLEDVAYKKLPERLAALLVELCSDSEEIIQGVSHQVLADRLGTYRETVSAILRDFKRQGLVELGYRRIAILDIETLKEIAGIWEW</sequence>
<dbReference type="PANTHER" id="PTHR24567:SF74">
    <property type="entry name" value="HTH-TYPE TRANSCRIPTIONAL REGULATOR ARCR"/>
    <property type="match status" value="1"/>
</dbReference>
<evidence type="ECO:0000259" key="5">
    <source>
        <dbReference type="PROSITE" id="PS51063"/>
    </source>
</evidence>
<gene>
    <name evidence="6" type="ORF">F4Y42_17605</name>
</gene>
<dbReference type="SMART" id="SM00419">
    <property type="entry name" value="HTH_CRP"/>
    <property type="match status" value="1"/>
</dbReference>
<dbReference type="InterPro" id="IPR050397">
    <property type="entry name" value="Env_Response_Regulators"/>
</dbReference>
<keyword evidence="1" id="KW-0805">Transcription regulation</keyword>
<dbReference type="PROSITE" id="PS50042">
    <property type="entry name" value="CNMP_BINDING_3"/>
    <property type="match status" value="1"/>
</dbReference>
<dbReference type="GO" id="GO:0005829">
    <property type="term" value="C:cytosol"/>
    <property type="evidence" value="ECO:0007669"/>
    <property type="project" value="TreeGrafter"/>
</dbReference>
<dbReference type="PROSITE" id="PS51063">
    <property type="entry name" value="HTH_CRP_2"/>
    <property type="match status" value="1"/>
</dbReference>
<comment type="caution">
    <text evidence="6">The sequence shown here is derived from an EMBL/GenBank/DDBJ whole genome shotgun (WGS) entry which is preliminary data.</text>
</comment>
<evidence type="ECO:0000313" key="6">
    <source>
        <dbReference type="EMBL" id="MXY95261.1"/>
    </source>
</evidence>
<feature type="domain" description="Cyclic nucleotide-binding" evidence="4">
    <location>
        <begin position="42"/>
        <end position="117"/>
    </location>
</feature>
<organism evidence="6">
    <name type="scientific">Caldilineaceae bacterium SB0664_bin_27</name>
    <dbReference type="NCBI Taxonomy" id="2605260"/>
    <lineage>
        <taxon>Bacteria</taxon>
        <taxon>Bacillati</taxon>
        <taxon>Chloroflexota</taxon>
        <taxon>Caldilineae</taxon>
        <taxon>Caldilineales</taxon>
        <taxon>Caldilineaceae</taxon>
    </lineage>
</organism>
<proteinExistence type="predicted"/>
<dbReference type="EMBL" id="VXRG01000141">
    <property type="protein sequence ID" value="MXY95261.1"/>
    <property type="molecule type" value="Genomic_DNA"/>
</dbReference>
<evidence type="ECO:0000256" key="1">
    <source>
        <dbReference type="ARBA" id="ARBA00023015"/>
    </source>
</evidence>
<dbReference type="InterPro" id="IPR036390">
    <property type="entry name" value="WH_DNA-bd_sf"/>
</dbReference>
<accession>A0A6B0YXT8</accession>